<keyword evidence="5" id="KW-0804">Transcription</keyword>
<evidence type="ECO:0000256" key="2">
    <source>
        <dbReference type="ARBA" id="ARBA00022737"/>
    </source>
</evidence>
<gene>
    <name evidence="9" type="ORF">ABIC55_001853</name>
</gene>
<dbReference type="InterPro" id="IPR007737">
    <property type="entry name" value="Mga_HTH"/>
</dbReference>
<dbReference type="InterPro" id="IPR036390">
    <property type="entry name" value="WH_DNA-bd_sf"/>
</dbReference>
<dbReference type="Gene3D" id="3.40.930.10">
    <property type="entry name" value="Mannitol-specific EII, Chain A"/>
    <property type="match status" value="1"/>
</dbReference>
<dbReference type="InterPro" id="IPR013196">
    <property type="entry name" value="HTH_11"/>
</dbReference>
<dbReference type="SUPFAM" id="SSF52794">
    <property type="entry name" value="PTS system IIB component-like"/>
    <property type="match status" value="1"/>
</dbReference>
<evidence type="ECO:0000256" key="3">
    <source>
        <dbReference type="ARBA" id="ARBA00023015"/>
    </source>
</evidence>
<reference evidence="9 10" key="1">
    <citation type="submission" date="2024-06" db="EMBL/GenBank/DDBJ databases">
        <title>Sorghum-associated microbial communities from plants grown in Nebraska, USA.</title>
        <authorList>
            <person name="Schachtman D."/>
        </authorList>
    </citation>
    <scope>NUCLEOTIDE SEQUENCE [LARGE SCALE GENOMIC DNA]</scope>
    <source>
        <strain evidence="9 10">1288</strain>
    </source>
</reference>
<feature type="domain" description="PRD" evidence="8">
    <location>
        <begin position="201"/>
        <end position="306"/>
    </location>
</feature>
<feature type="domain" description="PRD" evidence="8">
    <location>
        <begin position="311"/>
        <end position="416"/>
    </location>
</feature>
<evidence type="ECO:0000313" key="10">
    <source>
        <dbReference type="Proteomes" id="UP001549104"/>
    </source>
</evidence>
<dbReference type="InterPro" id="IPR013011">
    <property type="entry name" value="PTS_EIIB_2"/>
</dbReference>
<feature type="domain" description="PTS EIIB type-2" evidence="7">
    <location>
        <begin position="419"/>
        <end position="508"/>
    </location>
</feature>
<comment type="caution">
    <text evidence="9">The sequence shown here is derived from an EMBL/GenBank/DDBJ whole genome shotgun (WGS) entry which is preliminary data.</text>
</comment>
<name>A0ABV2K6R8_SPOPS</name>
<keyword evidence="3" id="KW-0805">Transcription regulation</keyword>
<dbReference type="PROSITE" id="PS51099">
    <property type="entry name" value="PTS_EIIB_TYPE_2"/>
    <property type="match status" value="1"/>
</dbReference>
<dbReference type="PROSITE" id="PS51372">
    <property type="entry name" value="PRD_2"/>
    <property type="match status" value="2"/>
</dbReference>
<dbReference type="Gene3D" id="1.10.10.10">
    <property type="entry name" value="Winged helix-like DNA-binding domain superfamily/Winged helix DNA-binding domain"/>
    <property type="match status" value="2"/>
</dbReference>
<dbReference type="CDD" id="cd05568">
    <property type="entry name" value="PTS_IIB_bgl_like"/>
    <property type="match status" value="1"/>
</dbReference>
<keyword evidence="1" id="KW-0808">Transferase</keyword>
<dbReference type="Pfam" id="PF00874">
    <property type="entry name" value="PRD"/>
    <property type="match status" value="2"/>
</dbReference>
<organism evidence="9 10">
    <name type="scientific">Sporosarcina psychrophila</name>
    <name type="common">Bacillus psychrophilus</name>
    <dbReference type="NCBI Taxonomy" id="1476"/>
    <lineage>
        <taxon>Bacteria</taxon>
        <taxon>Bacillati</taxon>
        <taxon>Bacillota</taxon>
        <taxon>Bacilli</taxon>
        <taxon>Bacillales</taxon>
        <taxon>Caryophanaceae</taxon>
        <taxon>Sporosarcina</taxon>
    </lineage>
</organism>
<dbReference type="EMBL" id="JBEPME010000002">
    <property type="protein sequence ID" value="MET3656766.1"/>
    <property type="molecule type" value="Genomic_DNA"/>
</dbReference>
<dbReference type="Gene3D" id="1.10.1790.10">
    <property type="entry name" value="PRD domain"/>
    <property type="match status" value="2"/>
</dbReference>
<dbReference type="Pfam" id="PF00359">
    <property type="entry name" value="PTS_EIIA_2"/>
    <property type="match status" value="1"/>
</dbReference>
<evidence type="ECO:0000313" key="9">
    <source>
        <dbReference type="EMBL" id="MET3656766.1"/>
    </source>
</evidence>
<dbReference type="Pfam" id="PF05043">
    <property type="entry name" value="Mga"/>
    <property type="match status" value="1"/>
</dbReference>
<dbReference type="PANTHER" id="PTHR30185">
    <property type="entry name" value="CRYPTIC BETA-GLUCOSIDE BGL OPERON ANTITERMINATOR"/>
    <property type="match status" value="1"/>
</dbReference>
<dbReference type="InterPro" id="IPR002178">
    <property type="entry name" value="PTS_EIIA_type-2_dom"/>
</dbReference>
<dbReference type="InterPro" id="IPR011608">
    <property type="entry name" value="PRD"/>
</dbReference>
<evidence type="ECO:0000256" key="1">
    <source>
        <dbReference type="ARBA" id="ARBA00022679"/>
    </source>
</evidence>
<keyword evidence="4" id="KW-0010">Activator</keyword>
<evidence type="ECO:0000256" key="4">
    <source>
        <dbReference type="ARBA" id="ARBA00023159"/>
    </source>
</evidence>
<dbReference type="InterPro" id="IPR016152">
    <property type="entry name" value="PTrfase/Anion_transptr"/>
</dbReference>
<proteinExistence type="predicted"/>
<feature type="domain" description="PTS EIIA type-2" evidence="6">
    <location>
        <begin position="539"/>
        <end position="686"/>
    </location>
</feature>
<dbReference type="Pfam" id="PF08279">
    <property type="entry name" value="HTH_11"/>
    <property type="match status" value="1"/>
</dbReference>
<dbReference type="InterPro" id="IPR036634">
    <property type="entry name" value="PRD_sf"/>
</dbReference>
<dbReference type="PROSITE" id="PS51094">
    <property type="entry name" value="PTS_EIIA_TYPE_2"/>
    <property type="match status" value="1"/>
</dbReference>
<dbReference type="InterPro" id="IPR050661">
    <property type="entry name" value="BglG_antiterminators"/>
</dbReference>
<evidence type="ECO:0000259" key="6">
    <source>
        <dbReference type="PROSITE" id="PS51094"/>
    </source>
</evidence>
<protein>
    <submittedName>
        <fullName evidence="9">Mannitol operon transcriptional antiterminator</fullName>
    </submittedName>
</protein>
<dbReference type="InterPro" id="IPR036388">
    <property type="entry name" value="WH-like_DNA-bd_sf"/>
</dbReference>
<dbReference type="SUPFAM" id="SSF46785">
    <property type="entry name" value="Winged helix' DNA-binding domain"/>
    <property type="match status" value="2"/>
</dbReference>
<evidence type="ECO:0000256" key="5">
    <source>
        <dbReference type="ARBA" id="ARBA00023163"/>
    </source>
</evidence>
<dbReference type="InterPro" id="IPR036095">
    <property type="entry name" value="PTS_EIIB-like_sf"/>
</dbReference>
<dbReference type="SUPFAM" id="SSF63520">
    <property type="entry name" value="PTS-regulatory domain, PRD"/>
    <property type="match status" value="2"/>
</dbReference>
<sequence length="696" mass="79742">MDISAREKVILDELINRSEEVTIKELSEKIAVSPRTIHRDLNTIEKLLHPYNLELIRKTGVGIQILGEETNKEILKQKLNTFSSREYTLDERQTMILCTLYESTEPVKLFALANELGVAIATISSDLLKLEEQLKPFQLLIVKKRGYGIKISGSEKAKRRAMSYVIAKTLKEDELFSFIKERIQKKSGNHESSISKRLLHLVDRKKLLVIEDVMQQLNRVLPFPITDNAYVGLIVHLTLAIERIMLGENIQMDTIYLEQLTKEPEYHIAHEIITKLATRFQIDIPNAEIGYITMHLQGAKLRHNEGQLLEASNLETFMQAKKLIQYMEDATGEDLKDNAPLLEGLVTHLKPAIYRIRQNMGITNPLLKNIRKDYEELFQLVKDAVGEVFPELRVPDEEIGYLVMHFGSVLLGLRGEKDLKAYIVCSSGIGTSKMLVSRLQREIPEIAEVVNVSLFELNELQISDRDLIISTIYLQDFTKEYMIVSPFMTQEEIKQVQLYARRQMLIKKPVALLNRVRSSVDEIINRMKNIQLYTETVAELLSGFQHSSQNEYMSIKKCIRVACHQLEMQKIIKDDEIVANALFAREALGGIGIPETKLALFHTRHEQVLKPSFTIQTLKDPIVMTAMDGNDSEVKHLLLLLAPHQYHKQGLEVLSFISALIIENEKSVELFESNQGTLIHSYLAQKFVQFIDEKIN</sequence>
<dbReference type="Gene3D" id="3.40.50.2300">
    <property type="match status" value="1"/>
</dbReference>
<evidence type="ECO:0000259" key="8">
    <source>
        <dbReference type="PROSITE" id="PS51372"/>
    </source>
</evidence>
<keyword evidence="2" id="KW-0677">Repeat</keyword>
<dbReference type="RefSeq" id="WP_342538131.1">
    <property type="nucleotide sequence ID" value="NZ_JBEPME010000002.1"/>
</dbReference>
<dbReference type="PANTHER" id="PTHR30185:SF18">
    <property type="entry name" value="TRANSCRIPTIONAL REGULATOR MTLR"/>
    <property type="match status" value="1"/>
</dbReference>
<dbReference type="SUPFAM" id="SSF55804">
    <property type="entry name" value="Phoshotransferase/anion transport protein"/>
    <property type="match status" value="1"/>
</dbReference>
<keyword evidence="10" id="KW-1185">Reference proteome</keyword>
<accession>A0ABV2K6R8</accession>
<evidence type="ECO:0000259" key="7">
    <source>
        <dbReference type="PROSITE" id="PS51099"/>
    </source>
</evidence>
<dbReference type="Proteomes" id="UP001549104">
    <property type="component" value="Unassembled WGS sequence"/>
</dbReference>